<dbReference type="Pfam" id="PF13650">
    <property type="entry name" value="Asp_protease_2"/>
    <property type="match status" value="1"/>
</dbReference>
<sequence length="301" mass="33266">MKKYYTVRSSVYCWSKSFMLLIVLLLISNVNFAQSSIPFELTPQGHILLKAKVNGVEGSFIFDTGAGLTLITKAFSDKIGKVHKQDGSYTGFRATGEKLNADLYDVQSLLIGSFAEHNPVVTIFDVNLGPIDGLISLLSFKEQPLTIDYVNKKIIFETEKSMAGIRKSGHQVGLQLEDARDKALTIFAYFIVNDKLTLQFSIDSGAGNNVYRLNSQFISALAIDTVNAKKIVIPSEFNPALKSVIYQANVKSIQAKATSAIQCTNVQASFIDGLIYDGIVSLNWIGKQVTFDLKRKEMIVR</sequence>
<dbReference type="EMBL" id="SNWM01000004">
    <property type="protein sequence ID" value="TDO20836.1"/>
    <property type="molecule type" value="Genomic_DNA"/>
</dbReference>
<organism evidence="1 2">
    <name type="scientific">Pedobacter duraquae</name>
    <dbReference type="NCBI Taxonomy" id="425511"/>
    <lineage>
        <taxon>Bacteria</taxon>
        <taxon>Pseudomonadati</taxon>
        <taxon>Bacteroidota</taxon>
        <taxon>Sphingobacteriia</taxon>
        <taxon>Sphingobacteriales</taxon>
        <taxon>Sphingobacteriaceae</taxon>
        <taxon>Pedobacter</taxon>
    </lineage>
</organism>
<comment type="caution">
    <text evidence="1">The sequence shown here is derived from an EMBL/GenBank/DDBJ whole genome shotgun (WGS) entry which is preliminary data.</text>
</comment>
<evidence type="ECO:0000313" key="2">
    <source>
        <dbReference type="Proteomes" id="UP000295499"/>
    </source>
</evidence>
<keyword evidence="1" id="KW-0645">Protease</keyword>
<dbReference type="AlphaFoldDB" id="A0A4R6IG90"/>
<keyword evidence="1" id="KW-0378">Hydrolase</keyword>
<evidence type="ECO:0000313" key="1">
    <source>
        <dbReference type="EMBL" id="TDO20836.1"/>
    </source>
</evidence>
<dbReference type="InterPro" id="IPR021109">
    <property type="entry name" value="Peptidase_aspartic_dom_sf"/>
</dbReference>
<dbReference type="GO" id="GO:0006508">
    <property type="term" value="P:proteolysis"/>
    <property type="evidence" value="ECO:0007669"/>
    <property type="project" value="UniProtKB-KW"/>
</dbReference>
<dbReference type="GO" id="GO:0008233">
    <property type="term" value="F:peptidase activity"/>
    <property type="evidence" value="ECO:0007669"/>
    <property type="project" value="UniProtKB-KW"/>
</dbReference>
<name>A0A4R6IG90_9SPHI</name>
<keyword evidence="2" id="KW-1185">Reference proteome</keyword>
<dbReference type="Proteomes" id="UP000295499">
    <property type="component" value="Unassembled WGS sequence"/>
</dbReference>
<dbReference type="CDD" id="cd05483">
    <property type="entry name" value="retropepsin_like_bacteria"/>
    <property type="match status" value="1"/>
</dbReference>
<dbReference type="Gene3D" id="2.40.70.10">
    <property type="entry name" value="Acid Proteases"/>
    <property type="match status" value="2"/>
</dbReference>
<gene>
    <name evidence="1" type="ORF">CLV32_3470</name>
</gene>
<dbReference type="OrthoDB" id="644381at2"/>
<proteinExistence type="predicted"/>
<dbReference type="SUPFAM" id="SSF50630">
    <property type="entry name" value="Acid proteases"/>
    <property type="match status" value="1"/>
</dbReference>
<accession>A0A4R6IG90</accession>
<protein>
    <submittedName>
        <fullName evidence="1">Aspartyl protease</fullName>
    </submittedName>
</protein>
<dbReference type="InterPro" id="IPR034122">
    <property type="entry name" value="Retropepsin-like_bacterial"/>
</dbReference>
<reference evidence="1 2" key="1">
    <citation type="submission" date="2019-03" db="EMBL/GenBank/DDBJ databases">
        <title>Genomic Encyclopedia of Archaeal and Bacterial Type Strains, Phase II (KMG-II): from individual species to whole genera.</title>
        <authorList>
            <person name="Goeker M."/>
        </authorList>
    </citation>
    <scope>NUCLEOTIDE SEQUENCE [LARGE SCALE GENOMIC DNA]</scope>
    <source>
        <strain evidence="1 2">DSM 19034</strain>
    </source>
</reference>